<keyword evidence="2" id="KW-0547">Nucleotide-binding</keyword>
<comment type="similarity">
    <text evidence="1">Belongs to the IS21/IS1162 putative ATP-binding protein family.</text>
</comment>
<dbReference type="InterPro" id="IPR002611">
    <property type="entry name" value="IstB_ATP-bd"/>
</dbReference>
<accession>G8LVQ0</accession>
<dbReference type="CDD" id="cd00009">
    <property type="entry name" value="AAA"/>
    <property type="match status" value="1"/>
</dbReference>
<dbReference type="InterPro" id="IPR047661">
    <property type="entry name" value="IstB"/>
</dbReference>
<keyword evidence="3" id="KW-0067">ATP-binding</keyword>
<dbReference type="PANTHER" id="PTHR30050">
    <property type="entry name" value="CHROMOSOMAL REPLICATION INITIATOR PROTEIN DNAA"/>
    <property type="match status" value="1"/>
</dbReference>
<evidence type="ECO:0000256" key="3">
    <source>
        <dbReference type="ARBA" id="ARBA00022840"/>
    </source>
</evidence>
<organism evidence="5 6">
    <name type="scientific">Acetivibrio clariflavus (strain DSM 19732 / NBRC 101661 / EBR45)</name>
    <name type="common">Clostridium clariflavum</name>
    <dbReference type="NCBI Taxonomy" id="720554"/>
    <lineage>
        <taxon>Bacteria</taxon>
        <taxon>Bacillati</taxon>
        <taxon>Bacillota</taxon>
        <taxon>Clostridia</taxon>
        <taxon>Eubacteriales</taxon>
        <taxon>Oscillospiraceae</taxon>
        <taxon>Acetivibrio</taxon>
    </lineage>
</organism>
<sequence>MLSLEIADCCKALKISQNMVENSQKITADSHQEYLLKLLKLEIEHREKTRQNRLIKSAGFYTMKSLEAFKFDEVTVPASINIDYLRKCEFIRDKSNLVFYGNVGTGKTHLATAIGIEACKLGKSVKFFRTAALVNKLSEAKKAKELSGFIKQIMKNDLLIFDEWGYIPLDRDGSQLLFEIISECYERKSIIITTNIEFSRWTNVLYDEQMTGALIDRLLHHCHLLIFNGDSERMKNSLIRQG</sequence>
<evidence type="ECO:0000313" key="5">
    <source>
        <dbReference type="EMBL" id="AEV69686.1"/>
    </source>
</evidence>
<proteinExistence type="inferred from homology"/>
<protein>
    <submittedName>
        <fullName evidence="5">DNA replication protein</fullName>
    </submittedName>
</protein>
<dbReference type="SMART" id="SM00382">
    <property type="entry name" value="AAA"/>
    <property type="match status" value="1"/>
</dbReference>
<keyword evidence="6" id="KW-1185">Reference proteome</keyword>
<gene>
    <name evidence="5" type="ordered locus">Clocl_3163</name>
</gene>
<dbReference type="PIRSF" id="PIRSF003073">
    <property type="entry name" value="DNAC_TnpB_IstB"/>
    <property type="match status" value="1"/>
</dbReference>
<evidence type="ECO:0000256" key="2">
    <source>
        <dbReference type="ARBA" id="ARBA00022741"/>
    </source>
</evidence>
<dbReference type="SUPFAM" id="SSF52540">
    <property type="entry name" value="P-loop containing nucleoside triphosphate hydrolases"/>
    <property type="match status" value="1"/>
</dbReference>
<dbReference type="GO" id="GO:0005524">
    <property type="term" value="F:ATP binding"/>
    <property type="evidence" value="ECO:0007669"/>
    <property type="project" value="UniProtKB-KW"/>
</dbReference>
<dbReference type="InterPro" id="IPR028350">
    <property type="entry name" value="DNAC/IstB-like"/>
</dbReference>
<dbReference type="NCBIfam" id="NF038214">
    <property type="entry name" value="IS21_help_AAA"/>
    <property type="match status" value="1"/>
</dbReference>
<evidence type="ECO:0000256" key="1">
    <source>
        <dbReference type="ARBA" id="ARBA00008059"/>
    </source>
</evidence>
<dbReference type="OrthoDB" id="9776217at2"/>
<evidence type="ECO:0000313" key="6">
    <source>
        <dbReference type="Proteomes" id="UP000005435"/>
    </source>
</evidence>
<dbReference type="HOGENOM" id="CLU_062999_1_2_9"/>
<dbReference type="GO" id="GO:0006260">
    <property type="term" value="P:DNA replication"/>
    <property type="evidence" value="ECO:0007669"/>
    <property type="project" value="TreeGrafter"/>
</dbReference>
<dbReference type="Pfam" id="PF01695">
    <property type="entry name" value="IstB_IS21"/>
    <property type="match status" value="1"/>
</dbReference>
<name>G8LVQ0_ACECE</name>
<dbReference type="STRING" id="720554.Clocl_3163"/>
<dbReference type="Gene3D" id="3.40.50.300">
    <property type="entry name" value="P-loop containing nucleotide triphosphate hydrolases"/>
    <property type="match status" value="1"/>
</dbReference>
<dbReference type="KEGG" id="ccl:Clocl_3163"/>
<dbReference type="InterPro" id="IPR027417">
    <property type="entry name" value="P-loop_NTPase"/>
</dbReference>
<dbReference type="PANTHER" id="PTHR30050:SF4">
    <property type="entry name" value="ATP-BINDING PROTEIN RV3427C IN INSERTION SEQUENCE-RELATED"/>
    <property type="match status" value="1"/>
</dbReference>
<reference evidence="5 6" key="2">
    <citation type="journal article" date="2012" name="Stand. Genomic Sci.">
        <title>Complete Genome Sequence of Clostridium clariflavum DSM 19732.</title>
        <authorList>
            <person name="Izquierdo J.A."/>
            <person name="Goodwin L."/>
            <person name="Davenport K.W."/>
            <person name="Teshima H."/>
            <person name="Bruce D."/>
            <person name="Detter C."/>
            <person name="Tapia R."/>
            <person name="Han S."/>
            <person name="Land M."/>
            <person name="Hauser L."/>
            <person name="Jeffries C.D."/>
            <person name="Han J."/>
            <person name="Pitluck S."/>
            <person name="Nolan M."/>
            <person name="Chen A."/>
            <person name="Huntemann M."/>
            <person name="Mavromatis K."/>
            <person name="Mikhailova N."/>
            <person name="Liolios K."/>
            <person name="Woyke T."/>
            <person name="Lynd L.R."/>
        </authorList>
    </citation>
    <scope>NUCLEOTIDE SEQUENCE [LARGE SCALE GENOMIC DNA]</scope>
    <source>
        <strain evidence="6">DSM 19732 / NBRC 101661 / EBR45</strain>
    </source>
</reference>
<evidence type="ECO:0000259" key="4">
    <source>
        <dbReference type="SMART" id="SM00382"/>
    </source>
</evidence>
<dbReference type="RefSeq" id="WP_014256229.1">
    <property type="nucleotide sequence ID" value="NC_016627.1"/>
</dbReference>
<dbReference type="AlphaFoldDB" id="G8LVQ0"/>
<reference evidence="6" key="1">
    <citation type="submission" date="2011-12" db="EMBL/GenBank/DDBJ databases">
        <title>Complete sequence of Clostridium clariflavum DSM 19732.</title>
        <authorList>
            <consortium name="US DOE Joint Genome Institute"/>
            <person name="Lucas S."/>
            <person name="Han J."/>
            <person name="Lapidus A."/>
            <person name="Cheng J.-F."/>
            <person name="Goodwin L."/>
            <person name="Pitluck S."/>
            <person name="Peters L."/>
            <person name="Teshima H."/>
            <person name="Detter J.C."/>
            <person name="Han C."/>
            <person name="Tapia R."/>
            <person name="Land M."/>
            <person name="Hauser L."/>
            <person name="Kyrpides N."/>
            <person name="Ivanova N."/>
            <person name="Pagani I."/>
            <person name="Kitzmiller T."/>
            <person name="Lynd L."/>
            <person name="Izquierdo J."/>
            <person name="Woyke T."/>
        </authorList>
    </citation>
    <scope>NUCLEOTIDE SEQUENCE [LARGE SCALE GENOMIC DNA]</scope>
    <source>
        <strain evidence="6">DSM 19732 / NBRC 101661 / EBR45</strain>
    </source>
</reference>
<dbReference type="eggNOG" id="COG1484">
    <property type="taxonomic scope" value="Bacteria"/>
</dbReference>
<feature type="domain" description="AAA+ ATPase" evidence="4">
    <location>
        <begin position="93"/>
        <end position="228"/>
    </location>
</feature>
<dbReference type="InterPro" id="IPR003593">
    <property type="entry name" value="AAA+_ATPase"/>
</dbReference>
<dbReference type="EMBL" id="CP003065">
    <property type="protein sequence ID" value="AEV69686.1"/>
    <property type="molecule type" value="Genomic_DNA"/>
</dbReference>
<dbReference type="Proteomes" id="UP000005435">
    <property type="component" value="Chromosome"/>
</dbReference>